<dbReference type="SUPFAM" id="SSF55874">
    <property type="entry name" value="ATPase domain of HSP90 chaperone/DNA topoisomerase II/histidine kinase"/>
    <property type="match status" value="1"/>
</dbReference>
<comment type="subcellular location">
    <subcellularLocation>
        <location evidence="2">Membrane</location>
    </subcellularLocation>
</comment>
<dbReference type="GO" id="GO:0005886">
    <property type="term" value="C:plasma membrane"/>
    <property type="evidence" value="ECO:0007669"/>
    <property type="project" value="TreeGrafter"/>
</dbReference>
<gene>
    <name evidence="13" type="ORF">HNQ58_001675</name>
</gene>
<evidence type="ECO:0000256" key="1">
    <source>
        <dbReference type="ARBA" id="ARBA00000085"/>
    </source>
</evidence>
<proteinExistence type="predicted"/>
<dbReference type="InterPro" id="IPR036097">
    <property type="entry name" value="HisK_dim/P_sf"/>
</dbReference>
<feature type="transmembrane region" description="Helical" evidence="10">
    <location>
        <begin position="12"/>
        <end position="31"/>
    </location>
</feature>
<sequence length="438" mass="48543">MNRRTLRARIATGLLGYALLMAAAIFLHGYIVNEAVERTVWRSLLETELDYFQTRRAADPRFEWPQTETLALYRRPLSETASAHLPLALERLPPGLHDEVALDDHEVVVLVRDIGDERVYLTLDISDLEREERRLLLLLVGGSLLAAGLLAVLAWVVAGRQLRPVTRLAAAVDALRPDQRGQRLELTDDAPAEIATIAGAMNQYLERHERFVRREREFVDSVSHELRTPIAVIAGAAELIAARPDLPAAAVAPLRRIRQTARGVEQLIDMLLVLAKEPKRLSSVDQRFRLEELLPEIVLDHEHLTRDKALRLQAGPFAPTLLSAPLQVVQVAVGNLLRNAIENSDHGTIELRVELAGVVRIRDPGQGMTPEEVGRIYAALARRGEWRVGAGIGLELIRRICEHLGWRLDIETGPGRGTLAVLDLRASLVSEGDAGGVV</sequence>
<reference evidence="13 14" key="1">
    <citation type="submission" date="2020-08" db="EMBL/GenBank/DDBJ databases">
        <title>Genomic Encyclopedia of Type Strains, Phase IV (KMG-IV): sequencing the most valuable type-strain genomes for metagenomic binning, comparative biology and taxonomic classification.</title>
        <authorList>
            <person name="Goeker M."/>
        </authorList>
    </citation>
    <scope>NUCLEOTIDE SEQUENCE [LARGE SCALE GENOMIC DNA]</scope>
    <source>
        <strain evidence="13 14">DSM 25897</strain>
    </source>
</reference>
<evidence type="ECO:0000256" key="8">
    <source>
        <dbReference type="ARBA" id="ARBA00022989"/>
    </source>
</evidence>
<dbReference type="CDD" id="cd00082">
    <property type="entry name" value="HisKA"/>
    <property type="match status" value="1"/>
</dbReference>
<organism evidence="13 14">
    <name type="scientific">Rehaibacterium terrae</name>
    <dbReference type="NCBI Taxonomy" id="1341696"/>
    <lineage>
        <taxon>Bacteria</taxon>
        <taxon>Pseudomonadati</taxon>
        <taxon>Pseudomonadota</taxon>
        <taxon>Gammaproteobacteria</taxon>
        <taxon>Lysobacterales</taxon>
        <taxon>Lysobacteraceae</taxon>
        <taxon>Rehaibacterium</taxon>
    </lineage>
</organism>
<dbReference type="InterPro" id="IPR050428">
    <property type="entry name" value="TCS_sensor_his_kinase"/>
</dbReference>
<evidence type="ECO:0000256" key="9">
    <source>
        <dbReference type="ARBA" id="ARBA00023012"/>
    </source>
</evidence>
<feature type="transmembrane region" description="Helical" evidence="10">
    <location>
        <begin position="135"/>
        <end position="158"/>
    </location>
</feature>
<evidence type="ECO:0000313" key="13">
    <source>
        <dbReference type="EMBL" id="MBB5015767.1"/>
    </source>
</evidence>
<dbReference type="SMART" id="SM00304">
    <property type="entry name" value="HAMP"/>
    <property type="match status" value="1"/>
</dbReference>
<evidence type="ECO:0000256" key="3">
    <source>
        <dbReference type="ARBA" id="ARBA00012438"/>
    </source>
</evidence>
<dbReference type="Proteomes" id="UP000519004">
    <property type="component" value="Unassembled WGS sequence"/>
</dbReference>
<dbReference type="SUPFAM" id="SSF47384">
    <property type="entry name" value="Homodimeric domain of signal transducing histidine kinase"/>
    <property type="match status" value="1"/>
</dbReference>
<dbReference type="AlphaFoldDB" id="A0A7W8DEL8"/>
<dbReference type="SMART" id="SM00388">
    <property type="entry name" value="HisKA"/>
    <property type="match status" value="1"/>
</dbReference>
<evidence type="ECO:0000256" key="5">
    <source>
        <dbReference type="ARBA" id="ARBA00022679"/>
    </source>
</evidence>
<dbReference type="SMART" id="SM00387">
    <property type="entry name" value="HATPase_c"/>
    <property type="match status" value="1"/>
</dbReference>
<dbReference type="Pfam" id="PF00512">
    <property type="entry name" value="HisKA"/>
    <property type="match status" value="1"/>
</dbReference>
<dbReference type="InterPro" id="IPR003661">
    <property type="entry name" value="HisK_dim/P_dom"/>
</dbReference>
<keyword evidence="6 10" id="KW-0812">Transmembrane</keyword>
<dbReference type="Gene3D" id="1.10.287.130">
    <property type="match status" value="1"/>
</dbReference>
<keyword evidence="9" id="KW-0902">Two-component regulatory system</keyword>
<dbReference type="Gene3D" id="3.30.565.10">
    <property type="entry name" value="Histidine kinase-like ATPase, C-terminal domain"/>
    <property type="match status" value="1"/>
</dbReference>
<dbReference type="GO" id="GO:0000155">
    <property type="term" value="F:phosphorelay sensor kinase activity"/>
    <property type="evidence" value="ECO:0007669"/>
    <property type="project" value="InterPro"/>
</dbReference>
<evidence type="ECO:0000256" key="7">
    <source>
        <dbReference type="ARBA" id="ARBA00022777"/>
    </source>
</evidence>
<keyword evidence="4" id="KW-0597">Phosphoprotein</keyword>
<evidence type="ECO:0000256" key="10">
    <source>
        <dbReference type="SAM" id="Phobius"/>
    </source>
</evidence>
<evidence type="ECO:0000313" key="14">
    <source>
        <dbReference type="Proteomes" id="UP000519004"/>
    </source>
</evidence>
<dbReference type="PROSITE" id="PS50109">
    <property type="entry name" value="HIS_KIN"/>
    <property type="match status" value="1"/>
</dbReference>
<dbReference type="PANTHER" id="PTHR45436:SF16">
    <property type="entry name" value="HISTIDINE KINASE"/>
    <property type="match status" value="1"/>
</dbReference>
<dbReference type="PROSITE" id="PS50885">
    <property type="entry name" value="HAMP"/>
    <property type="match status" value="1"/>
</dbReference>
<feature type="domain" description="HAMP" evidence="12">
    <location>
        <begin position="159"/>
        <end position="213"/>
    </location>
</feature>
<keyword evidence="7 13" id="KW-0418">Kinase</keyword>
<evidence type="ECO:0000259" key="11">
    <source>
        <dbReference type="PROSITE" id="PS50109"/>
    </source>
</evidence>
<protein>
    <recommendedName>
        <fullName evidence="3">histidine kinase</fullName>
        <ecNumber evidence="3">2.7.13.3</ecNumber>
    </recommendedName>
</protein>
<dbReference type="EC" id="2.7.13.3" evidence="3"/>
<dbReference type="PANTHER" id="PTHR45436">
    <property type="entry name" value="SENSOR HISTIDINE KINASE YKOH"/>
    <property type="match status" value="1"/>
</dbReference>
<dbReference type="InterPro" id="IPR036890">
    <property type="entry name" value="HATPase_C_sf"/>
</dbReference>
<dbReference type="InterPro" id="IPR005467">
    <property type="entry name" value="His_kinase_dom"/>
</dbReference>
<keyword evidence="8 10" id="KW-1133">Transmembrane helix</keyword>
<dbReference type="InterPro" id="IPR003594">
    <property type="entry name" value="HATPase_dom"/>
</dbReference>
<dbReference type="Pfam" id="PF02518">
    <property type="entry name" value="HATPase_c"/>
    <property type="match status" value="1"/>
</dbReference>
<comment type="catalytic activity">
    <reaction evidence="1">
        <text>ATP + protein L-histidine = ADP + protein N-phospho-L-histidine.</text>
        <dbReference type="EC" id="2.7.13.3"/>
    </reaction>
</comment>
<dbReference type="Gene3D" id="6.10.340.10">
    <property type="match status" value="1"/>
</dbReference>
<evidence type="ECO:0000259" key="12">
    <source>
        <dbReference type="PROSITE" id="PS50885"/>
    </source>
</evidence>
<dbReference type="EMBL" id="JACHHX010000010">
    <property type="protein sequence ID" value="MBB5015767.1"/>
    <property type="molecule type" value="Genomic_DNA"/>
</dbReference>
<name>A0A7W8DEL8_9GAMM</name>
<feature type="domain" description="Histidine kinase" evidence="11">
    <location>
        <begin position="221"/>
        <end position="428"/>
    </location>
</feature>
<evidence type="ECO:0000256" key="4">
    <source>
        <dbReference type="ARBA" id="ARBA00022553"/>
    </source>
</evidence>
<accession>A0A7W8DEL8</accession>
<keyword evidence="14" id="KW-1185">Reference proteome</keyword>
<dbReference type="RefSeq" id="WP_183948437.1">
    <property type="nucleotide sequence ID" value="NZ_JACHHX010000010.1"/>
</dbReference>
<evidence type="ECO:0000256" key="6">
    <source>
        <dbReference type="ARBA" id="ARBA00022692"/>
    </source>
</evidence>
<comment type="caution">
    <text evidence="13">The sequence shown here is derived from an EMBL/GenBank/DDBJ whole genome shotgun (WGS) entry which is preliminary data.</text>
</comment>
<dbReference type="InterPro" id="IPR003660">
    <property type="entry name" value="HAMP_dom"/>
</dbReference>
<keyword evidence="10" id="KW-0472">Membrane</keyword>
<keyword evidence="5" id="KW-0808">Transferase</keyword>
<evidence type="ECO:0000256" key="2">
    <source>
        <dbReference type="ARBA" id="ARBA00004370"/>
    </source>
</evidence>